<evidence type="ECO:0000256" key="1">
    <source>
        <dbReference type="SAM" id="SignalP"/>
    </source>
</evidence>
<dbReference type="Proteomes" id="UP000807469">
    <property type="component" value="Unassembled WGS sequence"/>
</dbReference>
<evidence type="ECO:0000313" key="2">
    <source>
        <dbReference type="EMBL" id="KAF9481420.1"/>
    </source>
</evidence>
<gene>
    <name evidence="2" type="ORF">BDN70DRAFT_876400</name>
</gene>
<dbReference type="OrthoDB" id="2497682at2759"/>
<keyword evidence="1" id="KW-0732">Signal</keyword>
<dbReference type="EMBL" id="MU155179">
    <property type="protein sequence ID" value="KAF9481420.1"/>
    <property type="molecule type" value="Genomic_DNA"/>
</dbReference>
<feature type="chain" id="PRO_5040321314" evidence="1">
    <location>
        <begin position="22"/>
        <end position="242"/>
    </location>
</feature>
<sequence>MRSILEVIVFLGTLLPVSVVATPIPLSSPLMVPDFPLNINHSSLSHTPRNLTAAQYTSLQNLRSSVPSDSQEHARAVDTLAELYQYYNAARESATTINALAPQASSVNSDNLDYQQQLAAAVSEYNANVARFRSAFARAKTGRGLANYDRTNDLETLLKDFVNLTKNTMQAIYDAVLALPMLGPILGPLIYDLKCLIDEILDVLEEFTDALINAIQPLLAALLGQTVTAACASGVELAGLCI</sequence>
<proteinExistence type="predicted"/>
<evidence type="ECO:0000313" key="3">
    <source>
        <dbReference type="Proteomes" id="UP000807469"/>
    </source>
</evidence>
<reference evidence="2" key="1">
    <citation type="submission" date="2020-11" db="EMBL/GenBank/DDBJ databases">
        <authorList>
            <consortium name="DOE Joint Genome Institute"/>
            <person name="Ahrendt S."/>
            <person name="Riley R."/>
            <person name="Andreopoulos W."/>
            <person name="Labutti K."/>
            <person name="Pangilinan J."/>
            <person name="Ruiz-Duenas F.J."/>
            <person name="Barrasa J.M."/>
            <person name="Sanchez-Garcia M."/>
            <person name="Camarero S."/>
            <person name="Miyauchi S."/>
            <person name="Serrano A."/>
            <person name="Linde D."/>
            <person name="Babiker R."/>
            <person name="Drula E."/>
            <person name="Ayuso-Fernandez I."/>
            <person name="Pacheco R."/>
            <person name="Padilla G."/>
            <person name="Ferreira P."/>
            <person name="Barriuso J."/>
            <person name="Kellner H."/>
            <person name="Castanera R."/>
            <person name="Alfaro M."/>
            <person name="Ramirez L."/>
            <person name="Pisabarro A.G."/>
            <person name="Kuo A."/>
            <person name="Tritt A."/>
            <person name="Lipzen A."/>
            <person name="He G."/>
            <person name="Yan M."/>
            <person name="Ng V."/>
            <person name="Cullen D."/>
            <person name="Martin F."/>
            <person name="Rosso M.-N."/>
            <person name="Henrissat B."/>
            <person name="Hibbett D."/>
            <person name="Martinez A.T."/>
            <person name="Grigoriev I.V."/>
        </authorList>
    </citation>
    <scope>NUCLEOTIDE SEQUENCE</scope>
    <source>
        <strain evidence="2">CIRM-BRFM 674</strain>
    </source>
</reference>
<keyword evidence="3" id="KW-1185">Reference proteome</keyword>
<organism evidence="2 3">
    <name type="scientific">Pholiota conissans</name>
    <dbReference type="NCBI Taxonomy" id="109636"/>
    <lineage>
        <taxon>Eukaryota</taxon>
        <taxon>Fungi</taxon>
        <taxon>Dikarya</taxon>
        <taxon>Basidiomycota</taxon>
        <taxon>Agaricomycotina</taxon>
        <taxon>Agaricomycetes</taxon>
        <taxon>Agaricomycetidae</taxon>
        <taxon>Agaricales</taxon>
        <taxon>Agaricineae</taxon>
        <taxon>Strophariaceae</taxon>
        <taxon>Pholiota</taxon>
    </lineage>
</organism>
<comment type="caution">
    <text evidence="2">The sequence shown here is derived from an EMBL/GenBank/DDBJ whole genome shotgun (WGS) entry which is preliminary data.</text>
</comment>
<name>A0A9P6D2T8_9AGAR</name>
<accession>A0A9P6D2T8</accession>
<protein>
    <submittedName>
        <fullName evidence="2">Uncharacterized protein</fullName>
    </submittedName>
</protein>
<dbReference type="AlphaFoldDB" id="A0A9P6D2T8"/>
<feature type="signal peptide" evidence="1">
    <location>
        <begin position="1"/>
        <end position="21"/>
    </location>
</feature>